<keyword evidence="10" id="KW-1185">Reference proteome</keyword>
<dbReference type="InterPro" id="IPR000515">
    <property type="entry name" value="MetI-like"/>
</dbReference>
<feature type="domain" description="ABC transmembrane type-1" evidence="8">
    <location>
        <begin position="55"/>
        <end position="237"/>
    </location>
</feature>
<accession>A0A1I4B320</accession>
<dbReference type="Proteomes" id="UP000199025">
    <property type="component" value="Unassembled WGS sequence"/>
</dbReference>
<evidence type="ECO:0000256" key="7">
    <source>
        <dbReference type="RuleBase" id="RU363032"/>
    </source>
</evidence>
<dbReference type="GO" id="GO:0010438">
    <property type="term" value="P:cellular response to sulfur starvation"/>
    <property type="evidence" value="ECO:0007669"/>
    <property type="project" value="TreeGrafter"/>
</dbReference>
<dbReference type="CDD" id="cd06261">
    <property type="entry name" value="TM_PBP2"/>
    <property type="match status" value="1"/>
</dbReference>
<dbReference type="AlphaFoldDB" id="A0A1I4B320"/>
<evidence type="ECO:0000259" key="8">
    <source>
        <dbReference type="PROSITE" id="PS50928"/>
    </source>
</evidence>
<dbReference type="SUPFAM" id="SSF161098">
    <property type="entry name" value="MetI-like"/>
    <property type="match status" value="1"/>
</dbReference>
<evidence type="ECO:0000313" key="9">
    <source>
        <dbReference type="EMBL" id="SFK63238.1"/>
    </source>
</evidence>
<evidence type="ECO:0000256" key="5">
    <source>
        <dbReference type="ARBA" id="ARBA00022989"/>
    </source>
</evidence>
<dbReference type="PROSITE" id="PS50928">
    <property type="entry name" value="ABC_TM1"/>
    <property type="match status" value="1"/>
</dbReference>
<dbReference type="GO" id="GO:0055085">
    <property type="term" value="P:transmembrane transport"/>
    <property type="evidence" value="ECO:0007669"/>
    <property type="project" value="InterPro"/>
</dbReference>
<dbReference type="OrthoDB" id="5458199at2"/>
<dbReference type="STRING" id="115433.SAMN05421835_12675"/>
<keyword evidence="2 7" id="KW-0813">Transport</keyword>
<feature type="transmembrane region" description="Helical" evidence="7">
    <location>
        <begin position="121"/>
        <end position="140"/>
    </location>
</feature>
<evidence type="ECO:0000256" key="3">
    <source>
        <dbReference type="ARBA" id="ARBA00022475"/>
    </source>
</evidence>
<dbReference type="Pfam" id="PF00528">
    <property type="entry name" value="BPD_transp_1"/>
    <property type="match status" value="1"/>
</dbReference>
<evidence type="ECO:0000256" key="1">
    <source>
        <dbReference type="ARBA" id="ARBA00004651"/>
    </source>
</evidence>
<dbReference type="RefSeq" id="WP_091514729.1">
    <property type="nucleotide sequence ID" value="NZ_FORP01000026.1"/>
</dbReference>
<dbReference type="EMBL" id="FORP01000026">
    <property type="protein sequence ID" value="SFK63238.1"/>
    <property type="molecule type" value="Genomic_DNA"/>
</dbReference>
<keyword evidence="4 7" id="KW-0812">Transmembrane</keyword>
<dbReference type="PANTHER" id="PTHR30151:SF25">
    <property type="entry name" value="TAURINE TRANSPORT SYSTEM PERMEASE PROTEIN TAUC"/>
    <property type="match status" value="1"/>
</dbReference>
<feature type="transmembrane region" description="Helical" evidence="7">
    <location>
        <begin position="53"/>
        <end position="81"/>
    </location>
</feature>
<evidence type="ECO:0000256" key="2">
    <source>
        <dbReference type="ARBA" id="ARBA00022448"/>
    </source>
</evidence>
<evidence type="ECO:0000256" key="6">
    <source>
        <dbReference type="ARBA" id="ARBA00023136"/>
    </source>
</evidence>
<dbReference type="GO" id="GO:0005886">
    <property type="term" value="C:plasma membrane"/>
    <property type="evidence" value="ECO:0007669"/>
    <property type="project" value="UniProtKB-SubCell"/>
</dbReference>
<proteinExistence type="inferred from homology"/>
<organism evidence="9 10">
    <name type="scientific">Amycolatopsis sacchari</name>
    <dbReference type="NCBI Taxonomy" id="115433"/>
    <lineage>
        <taxon>Bacteria</taxon>
        <taxon>Bacillati</taxon>
        <taxon>Actinomycetota</taxon>
        <taxon>Actinomycetes</taxon>
        <taxon>Pseudonocardiales</taxon>
        <taxon>Pseudonocardiaceae</taxon>
        <taxon>Amycolatopsis</taxon>
    </lineage>
</organism>
<dbReference type="InterPro" id="IPR035906">
    <property type="entry name" value="MetI-like_sf"/>
</dbReference>
<keyword evidence="5 7" id="KW-1133">Transmembrane helix</keyword>
<name>A0A1I4B320_9PSEU</name>
<dbReference type="PANTHER" id="PTHR30151">
    <property type="entry name" value="ALKANE SULFONATE ABC TRANSPORTER-RELATED, MEMBRANE SUBUNIT"/>
    <property type="match status" value="1"/>
</dbReference>
<feature type="transmembrane region" description="Helical" evidence="7">
    <location>
        <begin position="161"/>
        <end position="190"/>
    </location>
</feature>
<reference evidence="9 10" key="1">
    <citation type="submission" date="2016-10" db="EMBL/GenBank/DDBJ databases">
        <authorList>
            <person name="de Groot N.N."/>
        </authorList>
    </citation>
    <scope>NUCLEOTIDE SEQUENCE [LARGE SCALE GENOMIC DNA]</scope>
    <source>
        <strain evidence="9 10">DSM 44468</strain>
    </source>
</reference>
<gene>
    <name evidence="9" type="ORF">SAMN05421835_12675</name>
</gene>
<evidence type="ECO:0000256" key="4">
    <source>
        <dbReference type="ARBA" id="ARBA00022692"/>
    </source>
</evidence>
<keyword evidence="6 7" id="KW-0472">Membrane</keyword>
<comment type="similarity">
    <text evidence="7">Belongs to the binding-protein-dependent transport system permease family.</text>
</comment>
<keyword evidence="3" id="KW-1003">Cell membrane</keyword>
<dbReference type="Gene3D" id="1.10.3720.10">
    <property type="entry name" value="MetI-like"/>
    <property type="match status" value="1"/>
</dbReference>
<sequence>MRTVLRRLAGLAVFLLLWEAVSRSGVVKAGVLPPPSTVITRFFALFGDAEFQRAVAATLLAWLITLLLASVIAIPLGLLLGSIRPLRLVTGPLIEFLRPLPTVALIPLATLVLGSGAQMKIALATFASVWPILFNTVYAISEIDRQVLDTARAFRTPRPRLVYAVVLPSIAPFVLTGIRLSAAIGLIVLVSTEFLTGTSVGVGQFVYHWGSGSLRMDIVLAGTIFTGLAGYLVNTALLSAQRRWLGWAATGGAV</sequence>
<comment type="subcellular location">
    <subcellularLocation>
        <location evidence="1 7">Cell membrane</location>
        <topology evidence="1 7">Multi-pass membrane protein</topology>
    </subcellularLocation>
</comment>
<evidence type="ECO:0000313" key="10">
    <source>
        <dbReference type="Proteomes" id="UP000199025"/>
    </source>
</evidence>
<feature type="transmembrane region" description="Helical" evidence="7">
    <location>
        <begin position="218"/>
        <end position="238"/>
    </location>
</feature>
<protein>
    <submittedName>
        <fullName evidence="9">NitT/TauT family transport system permease protein</fullName>
    </submittedName>
</protein>